<keyword evidence="4" id="KW-0234">DNA repair</keyword>
<protein>
    <submittedName>
        <fullName evidence="8">Endonuclease III</fullName>
    </submittedName>
</protein>
<dbReference type="EMBL" id="JAHHHV010000064">
    <property type="protein sequence ID" value="MBW4465950.1"/>
    <property type="molecule type" value="Genomic_DNA"/>
</dbReference>
<dbReference type="FunFam" id="1.10.340.30:FF:000001">
    <property type="entry name" value="Endonuclease III"/>
    <property type="match status" value="1"/>
</dbReference>
<keyword evidence="5" id="KW-0456">Lyase</keyword>
<keyword evidence="8" id="KW-0255">Endonuclease</keyword>
<dbReference type="Proteomes" id="UP000707356">
    <property type="component" value="Unassembled WGS sequence"/>
</dbReference>
<name>A0A951PBG3_9CYAN</name>
<keyword evidence="8" id="KW-0540">Nuclease</keyword>
<comment type="caution">
    <text evidence="8">The sequence shown here is derived from an EMBL/GenBank/DDBJ whole genome shotgun (WGS) entry which is preliminary data.</text>
</comment>
<dbReference type="PANTHER" id="PTHR43286:SF1">
    <property type="entry name" value="ENDONUCLEASE III-LIKE PROTEIN 1"/>
    <property type="match status" value="1"/>
</dbReference>
<dbReference type="GO" id="GO:0003906">
    <property type="term" value="F:DNA-(apurinic or apyrimidinic site) endonuclease activity"/>
    <property type="evidence" value="ECO:0007669"/>
    <property type="project" value="TreeGrafter"/>
</dbReference>
<dbReference type="InterPro" id="IPR003265">
    <property type="entry name" value="HhH-GPD_domain"/>
</dbReference>
<dbReference type="AlphaFoldDB" id="A0A951PBG3"/>
<dbReference type="GO" id="GO:0000703">
    <property type="term" value="F:oxidized pyrimidine nucleobase lesion DNA N-glycosylase activity"/>
    <property type="evidence" value="ECO:0007669"/>
    <property type="project" value="TreeGrafter"/>
</dbReference>
<reference evidence="8" key="2">
    <citation type="journal article" date="2022" name="Microbiol. Resour. Announc.">
        <title>Metagenome Sequencing to Explore Phylogenomics of Terrestrial Cyanobacteria.</title>
        <authorList>
            <person name="Ward R.D."/>
            <person name="Stajich J.E."/>
            <person name="Johansen J.R."/>
            <person name="Huntemann M."/>
            <person name="Clum A."/>
            <person name="Foster B."/>
            <person name="Foster B."/>
            <person name="Roux S."/>
            <person name="Palaniappan K."/>
            <person name="Varghese N."/>
            <person name="Mukherjee S."/>
            <person name="Reddy T.B.K."/>
            <person name="Daum C."/>
            <person name="Copeland A."/>
            <person name="Chen I.A."/>
            <person name="Ivanova N.N."/>
            <person name="Kyrpides N.C."/>
            <person name="Shapiro N."/>
            <person name="Eloe-Fadrosh E.A."/>
            <person name="Pietrasiak N."/>
        </authorList>
    </citation>
    <scope>NUCLEOTIDE SEQUENCE</scope>
    <source>
        <strain evidence="8">GSE-TBD4-15B</strain>
    </source>
</reference>
<keyword evidence="2" id="KW-0227">DNA damage</keyword>
<dbReference type="InterPro" id="IPR011257">
    <property type="entry name" value="DNA_glycosylase"/>
</dbReference>
<reference evidence="8" key="1">
    <citation type="submission" date="2021-05" db="EMBL/GenBank/DDBJ databases">
        <authorList>
            <person name="Pietrasiak N."/>
            <person name="Ward R."/>
            <person name="Stajich J.E."/>
            <person name="Kurbessoian T."/>
        </authorList>
    </citation>
    <scope>NUCLEOTIDE SEQUENCE</scope>
    <source>
        <strain evidence="8">GSE-TBD4-15B</strain>
    </source>
</reference>
<evidence type="ECO:0000256" key="1">
    <source>
        <dbReference type="ARBA" id="ARBA00008343"/>
    </source>
</evidence>
<evidence type="ECO:0000256" key="2">
    <source>
        <dbReference type="ARBA" id="ARBA00022763"/>
    </source>
</evidence>
<evidence type="ECO:0000256" key="6">
    <source>
        <dbReference type="ARBA" id="ARBA00023295"/>
    </source>
</evidence>
<dbReference type="PIRSF" id="PIRSF001435">
    <property type="entry name" value="Nth"/>
    <property type="match status" value="1"/>
</dbReference>
<dbReference type="CDD" id="cd00056">
    <property type="entry name" value="ENDO3c"/>
    <property type="match status" value="1"/>
</dbReference>
<gene>
    <name evidence="8" type="ORF">KME07_10995</name>
</gene>
<evidence type="ECO:0000259" key="7">
    <source>
        <dbReference type="SMART" id="SM00478"/>
    </source>
</evidence>
<dbReference type="GO" id="GO:0016829">
    <property type="term" value="F:lyase activity"/>
    <property type="evidence" value="ECO:0007669"/>
    <property type="project" value="UniProtKB-KW"/>
</dbReference>
<evidence type="ECO:0000313" key="8">
    <source>
        <dbReference type="EMBL" id="MBW4465950.1"/>
    </source>
</evidence>
<dbReference type="Gene3D" id="1.10.340.30">
    <property type="entry name" value="Hypothetical protein, domain 2"/>
    <property type="match status" value="1"/>
</dbReference>
<accession>A0A951PBG3</accession>
<evidence type="ECO:0000256" key="3">
    <source>
        <dbReference type="ARBA" id="ARBA00022801"/>
    </source>
</evidence>
<proteinExistence type="inferred from homology"/>
<comment type="similarity">
    <text evidence="1">Belongs to the Nth/MutY family.</text>
</comment>
<evidence type="ECO:0000313" key="9">
    <source>
        <dbReference type="Proteomes" id="UP000707356"/>
    </source>
</evidence>
<dbReference type="Gene3D" id="1.10.1670.10">
    <property type="entry name" value="Helix-hairpin-Helix base-excision DNA repair enzymes (C-terminal)"/>
    <property type="match status" value="1"/>
</dbReference>
<dbReference type="SMART" id="SM00478">
    <property type="entry name" value="ENDO3c"/>
    <property type="match status" value="1"/>
</dbReference>
<feature type="domain" description="HhH-GPD" evidence="7">
    <location>
        <begin position="47"/>
        <end position="194"/>
    </location>
</feature>
<dbReference type="GO" id="GO:0006285">
    <property type="term" value="P:base-excision repair, AP site formation"/>
    <property type="evidence" value="ECO:0007669"/>
    <property type="project" value="TreeGrafter"/>
</dbReference>
<organism evidence="8 9">
    <name type="scientific">Pegethrix bostrychoides GSE-TBD4-15B</name>
    <dbReference type="NCBI Taxonomy" id="2839662"/>
    <lineage>
        <taxon>Bacteria</taxon>
        <taxon>Bacillati</taxon>
        <taxon>Cyanobacteriota</taxon>
        <taxon>Cyanophyceae</taxon>
        <taxon>Oculatellales</taxon>
        <taxon>Oculatellaceae</taxon>
        <taxon>Pegethrix</taxon>
    </lineage>
</organism>
<keyword evidence="6" id="KW-0326">Glycosidase</keyword>
<dbReference type="Pfam" id="PF00730">
    <property type="entry name" value="HhH-GPD"/>
    <property type="match status" value="1"/>
</dbReference>
<dbReference type="GO" id="GO:0006289">
    <property type="term" value="P:nucleotide-excision repair"/>
    <property type="evidence" value="ECO:0007669"/>
    <property type="project" value="TreeGrafter"/>
</dbReference>
<keyword evidence="3" id="KW-0378">Hydrolase</keyword>
<sequence>MTSQPFDIDQAILLLRQAVRPFPKAAMFELADLGYGSPFEQLVACIISIRTYDEVSLLVAQRLFAQARRPAELLNLTPDRIRQLIQDCTYADTKADQIWQIAERIVRDYDGELPCDVEILKSFRGVGPKCAHLTLGVGCGLPYISVDSHVHQVTNRWGYVQTKTPEKTLAALEAKLPQVYWIEINRLLVPFGKHICRSLPQCSRCPLQAICPQVGVTGRAVKNR</sequence>
<evidence type="ECO:0000256" key="4">
    <source>
        <dbReference type="ARBA" id="ARBA00023204"/>
    </source>
</evidence>
<evidence type="ECO:0000256" key="5">
    <source>
        <dbReference type="ARBA" id="ARBA00023239"/>
    </source>
</evidence>
<dbReference type="SUPFAM" id="SSF48150">
    <property type="entry name" value="DNA-glycosylase"/>
    <property type="match status" value="1"/>
</dbReference>
<dbReference type="InterPro" id="IPR023170">
    <property type="entry name" value="HhH_base_excis_C"/>
</dbReference>
<dbReference type="PANTHER" id="PTHR43286">
    <property type="entry name" value="ENDONUCLEASE III-LIKE PROTEIN 1"/>
    <property type="match status" value="1"/>
</dbReference>